<evidence type="ECO:0000256" key="13">
    <source>
        <dbReference type="SAM" id="MobiDB-lite"/>
    </source>
</evidence>
<dbReference type="Pfam" id="PF04983">
    <property type="entry name" value="RNA_pol_Rpb1_3"/>
    <property type="match status" value="1"/>
</dbReference>
<keyword evidence="16" id="KW-1185">Reference proteome</keyword>
<dbReference type="SMART" id="SM00663">
    <property type="entry name" value="RPOLA_N"/>
    <property type="match status" value="1"/>
</dbReference>
<keyword evidence="11" id="KW-0539">Nucleus</keyword>
<dbReference type="GO" id="GO:0006351">
    <property type="term" value="P:DNA-templated transcription"/>
    <property type="evidence" value="ECO:0007669"/>
    <property type="project" value="InterPro"/>
</dbReference>
<evidence type="ECO:0000256" key="11">
    <source>
        <dbReference type="ARBA" id="ARBA00023242"/>
    </source>
</evidence>
<dbReference type="Gene3D" id="6.10.250.2940">
    <property type="match status" value="1"/>
</dbReference>
<feature type="domain" description="RNA polymerase N-terminal" evidence="14">
    <location>
        <begin position="444"/>
        <end position="766"/>
    </location>
</feature>
<dbReference type="Pfam" id="PF04997">
    <property type="entry name" value="RNA_pol_Rpb1_1"/>
    <property type="match status" value="1"/>
</dbReference>
<dbReference type="GeneID" id="19012501"/>
<dbReference type="EC" id="2.7.7.6" evidence="12"/>
<dbReference type="Gene3D" id="4.10.860.120">
    <property type="entry name" value="RNA polymerase II, clamp domain"/>
    <property type="match status" value="1"/>
</dbReference>
<dbReference type="InterPro" id="IPR000722">
    <property type="entry name" value="RNA_pol_asu"/>
</dbReference>
<feature type="compositionally biased region" description="Basic and acidic residues" evidence="13">
    <location>
        <begin position="1168"/>
        <end position="1184"/>
    </location>
</feature>
<dbReference type="RefSeq" id="XP_007509885.1">
    <property type="nucleotide sequence ID" value="XM_007509823.1"/>
</dbReference>
<dbReference type="eggNOG" id="KOG0262">
    <property type="taxonomic scope" value="Eukaryota"/>
</dbReference>
<comment type="subcellular location">
    <subcellularLocation>
        <location evidence="1">Nucleus</location>
    </subcellularLocation>
</comment>
<keyword evidence="3 12" id="KW-0240">DNA-directed RNA polymerase</keyword>
<evidence type="ECO:0000256" key="1">
    <source>
        <dbReference type="ARBA" id="ARBA00004123"/>
    </source>
</evidence>
<dbReference type="InterPro" id="IPR007080">
    <property type="entry name" value="RNA_pol_Rpb1_1"/>
</dbReference>
<feature type="compositionally biased region" description="Basic and acidic residues" evidence="13">
    <location>
        <begin position="1502"/>
        <end position="1512"/>
    </location>
</feature>
<dbReference type="InterPro" id="IPR045867">
    <property type="entry name" value="DNA-dir_RpoC_beta_prime"/>
</dbReference>
<feature type="compositionally biased region" description="Basic residues" evidence="13">
    <location>
        <begin position="1538"/>
        <end position="1554"/>
    </location>
</feature>
<comment type="function">
    <text evidence="12">DNA-dependent RNA polymerase catalyzes the transcription of DNA into RNA using the four ribonucleoside triphosphates as substrates.</text>
</comment>
<comment type="catalytic activity">
    <reaction evidence="12">
        <text>RNA(n) + a ribonucleoside 5'-triphosphate = RNA(n+1) + diphosphate</text>
        <dbReference type="Rhea" id="RHEA:21248"/>
        <dbReference type="Rhea" id="RHEA-COMP:14527"/>
        <dbReference type="Rhea" id="RHEA-COMP:17342"/>
        <dbReference type="ChEBI" id="CHEBI:33019"/>
        <dbReference type="ChEBI" id="CHEBI:61557"/>
        <dbReference type="ChEBI" id="CHEBI:140395"/>
        <dbReference type="EC" id="2.7.7.6"/>
    </reaction>
</comment>
<dbReference type="FunFam" id="1.10.150.390:FF:000005">
    <property type="entry name" value="DNA-directed RNA polymerase subunit"/>
    <property type="match status" value="1"/>
</dbReference>
<name>K8F2H8_9CHLO</name>
<sequence>MKTRREVDDDDSEDDVFEVDDFFNEKKKEIEVKDPHLVSKEISSVSFSFYDPKEAREISVKRVTNPVLFDALNNPVVDGLYDPAFGPIEQFGVCSTCGLSQHHCPGHFGHIDLVVPVYHPLLFPTVTKVLRCACLNCHKFKMHTERVNMFRERLDLIDRGELESAADVSQWKLSKSTMRELSEIEEENRKDRENTRKEEGGEAPEMMDLDANLMPKLDSLTRKKTKRGNQYVPLEWTTSALTAKRELIDSFFKSVPKARCENCRAFGPGLSTEGSTKIYRKPLPKKQLVTNLANGIDVDFSMKQLAKAASAEGADEQVDSGTVAEMTGGTVVEGKSKKIIQKTKKNSRDRNSDGSSSSSSSSEDDDDDDSSSLSSSTDSEEDNYDEGGFKERSTKPMYVTPIEAREILRRLWGNEFEWCARVWCANGRDQSSDLTTKRQASNPNRFFCQTILVPPPKLRPPSKMGDMVFEHPQNTHLCAIIQANLSLTELFRTPPTVPEPPEVRASRAVRAWLVIQGGVNRLMDATKADRIQDRVGIGIRQQLEKKQGLFRMNMMGKRVNYAARSVISPDPYLGTGEIGVPPVFAKTLTFPELVTPHNVELMRELVERGADEHPGANAVEDERGRIINLARFSKEKRRAIAKTLLSVSAAKDADGRPLARKVYRHLRNGDIMLTNRQPTLHKPGILAHCARVLPGQRTIRMHYANCSTFNADFDGDEINLHFPQDHQARAEAYEIVKAEEQFYAPTDGKPLRGLIQDHICSAVLLTCKDRFYNKEGFSQIVFAALVDLCDRENLTIKLPPPTILKPRRLWTGKDVMRTILDHVAYQRPGVTLKHSCKTPHTFWGSKEEGDLIVRQNYICTGVVDKNAFGKFGLIHAVAELHGKQIAGKLLSVLSRLLTLFLQQHGFTCGMDDLVLVAESEELRVKELAKAGAAAKSAAEAFVQVKDVPEMALRSAVSARVTERPDSEAALDARSSGALNQVTSATVKVCLPSGTKKPFHRNCLSLMTMSGAKGSMVNFSQIAAALGQQELEGRRVPRMASGKTLPCFAPFDCDPRAGGYISDRFYSGLRPQEYYFHCMAGREGLVDTAVKTSRSGYLQRCLVKNLEGLKVHYDHTVRDVDGTIVQFLYGDDGIEVSKGVYAKEFAFALENIESLKLQNKSALSEFDDSSSKKENSNPEDAFMDKKTRAFPDVPRNASSVVEHEKRYSQFTSLGILPEKFAKDLDDFLHVTHGIPSDEEFEQAHKVTRKEFAKIMNLKFIASMASPGEAVGVVAAQSVGEPSTQMTLNTFHFAGRGEANVTMGIPRLRELLMAASRKPTLPVMTMPLRKDKMAKKYADRLASRLRKVTFAELVQDLSCETRLYADAPSDGCKARVCEVKVTMRCPDEFSKAKGSVTFEEMEACFKETYLAELYAIIKKDCKKRAEQSADVQIVKLRQRSATGAARKPSDMDDDDNDDGKNTADDNDEGQPKKKGGSAKLNAKERIENENDASDDEDNSDDEEGAKADARKADRDEEAYGDDDKVNAGEFSDEDEAQIARKIKKKSSSAKKKKKGSAKSSDEDKDDGSPSDSDSDDSDQTEVAEPATAASKKKKSSKNETASSREKGGLRQDLSDIQEAVVVNASAKTFTVILEFDLATPLLLLQNLLDNAAAKSNIRYTKGIGGVFVVGDELDGTLAVQCDGVSFDAAFANEDLVDVNRIKANDVWQVRLTLGVEAARRTLVDEISGVFGAYGIGVDARHLSLISDFMCQQGGYRPFSRVGINDSTSPFLKMTYETATAFLTEAAIRGDVDKLKNPSAAIVLGKMVNVGTGSIGLQYDAERATKMEEEMRSMGIEPVKKFERTPRAAAVKKERHTTTPSEKLTFSALKATPKNKHVTFED</sequence>
<keyword evidence="10 12" id="KW-0804">Transcription</keyword>
<dbReference type="Gene3D" id="3.30.1490.180">
    <property type="entry name" value="RNA polymerase ii"/>
    <property type="match status" value="1"/>
</dbReference>
<comment type="similarity">
    <text evidence="2">Belongs to the RNA polymerase beta' chain family. RpoC1 subfamily.</text>
</comment>
<keyword evidence="7" id="KW-0479">Metal-binding</keyword>
<feature type="region of interest" description="Disordered" evidence="13">
    <location>
        <begin position="311"/>
        <end position="392"/>
    </location>
</feature>
<evidence type="ECO:0000256" key="10">
    <source>
        <dbReference type="ARBA" id="ARBA00023163"/>
    </source>
</evidence>
<evidence type="ECO:0000256" key="7">
    <source>
        <dbReference type="ARBA" id="ARBA00022723"/>
    </source>
</evidence>
<dbReference type="InterPro" id="IPR007083">
    <property type="entry name" value="RNA_pol_Rpb1_4"/>
</dbReference>
<dbReference type="InterPro" id="IPR038120">
    <property type="entry name" value="Rpb1_funnel_sf"/>
</dbReference>
<dbReference type="FunFam" id="2.40.40.20:FF:000019">
    <property type="entry name" value="DNA-directed RNA polymerase II subunit RPB1"/>
    <property type="match status" value="1"/>
</dbReference>
<dbReference type="Gene3D" id="1.10.150.390">
    <property type="match status" value="1"/>
</dbReference>
<feature type="region of interest" description="Disordered" evidence="13">
    <location>
        <begin position="1165"/>
        <end position="1184"/>
    </location>
</feature>
<feature type="compositionally biased region" description="Acidic residues" evidence="13">
    <location>
        <begin position="1487"/>
        <end position="1501"/>
    </location>
</feature>
<evidence type="ECO:0000256" key="4">
    <source>
        <dbReference type="ARBA" id="ARBA00022640"/>
    </source>
</evidence>
<dbReference type="CDD" id="cd01435">
    <property type="entry name" value="RNAP_I_RPA1_N"/>
    <property type="match status" value="1"/>
</dbReference>
<dbReference type="OrthoDB" id="270392at2759"/>
<dbReference type="GO" id="GO:0046872">
    <property type="term" value="F:metal ion binding"/>
    <property type="evidence" value="ECO:0007669"/>
    <property type="project" value="UniProtKB-KW"/>
</dbReference>
<dbReference type="Proteomes" id="UP000198341">
    <property type="component" value="Chromosome 12"/>
</dbReference>
<dbReference type="EMBL" id="FO082267">
    <property type="protein sequence ID" value="CCO19000.1"/>
    <property type="molecule type" value="Genomic_DNA"/>
</dbReference>
<dbReference type="PANTHER" id="PTHR19376:SF11">
    <property type="entry name" value="DNA-DIRECTED RNA POLYMERASE I SUBUNIT RPA1"/>
    <property type="match status" value="1"/>
</dbReference>
<dbReference type="SUPFAM" id="SSF64484">
    <property type="entry name" value="beta and beta-prime subunits of DNA dependent RNA-polymerase"/>
    <property type="match status" value="1"/>
</dbReference>
<protein>
    <recommendedName>
        <fullName evidence="12">DNA-directed RNA polymerase subunit</fullName>
        <ecNumber evidence="12">2.7.7.6</ecNumber>
    </recommendedName>
</protein>
<dbReference type="InterPro" id="IPR015699">
    <property type="entry name" value="DNA-dir_RNA_pol1_lsu_N"/>
</dbReference>
<evidence type="ECO:0000313" key="15">
    <source>
        <dbReference type="EMBL" id="CCO19000.1"/>
    </source>
</evidence>
<accession>K8F2H8</accession>
<keyword evidence="5 12" id="KW-0808">Transferase</keyword>
<dbReference type="GO" id="GO:0003899">
    <property type="term" value="F:DNA-directed RNA polymerase activity"/>
    <property type="evidence" value="ECO:0007669"/>
    <property type="project" value="UniProtKB-EC"/>
</dbReference>
<dbReference type="InterPro" id="IPR006592">
    <property type="entry name" value="RNA_pol_N"/>
</dbReference>
<evidence type="ECO:0000256" key="5">
    <source>
        <dbReference type="ARBA" id="ARBA00022679"/>
    </source>
</evidence>
<feature type="compositionally biased region" description="Basic and acidic residues" evidence="13">
    <location>
        <begin position="182"/>
        <end position="200"/>
    </location>
</feature>
<proteinExistence type="inferred from homology"/>
<dbReference type="InterPro" id="IPR007081">
    <property type="entry name" value="RNA_pol_Rpb1_5"/>
</dbReference>
<evidence type="ECO:0000259" key="14">
    <source>
        <dbReference type="SMART" id="SM00663"/>
    </source>
</evidence>
<evidence type="ECO:0000256" key="6">
    <source>
        <dbReference type="ARBA" id="ARBA00022695"/>
    </source>
</evidence>
<feature type="compositionally biased region" description="Acidic residues" evidence="13">
    <location>
        <begin position="1570"/>
        <end position="1579"/>
    </location>
</feature>
<evidence type="ECO:0000256" key="2">
    <source>
        <dbReference type="ARBA" id="ARBA00007207"/>
    </source>
</evidence>
<keyword evidence="6 12" id="KW-0548">Nucleotidyltransferase</keyword>
<dbReference type="GO" id="GO:0005736">
    <property type="term" value="C:RNA polymerase I complex"/>
    <property type="evidence" value="ECO:0007669"/>
    <property type="project" value="UniProtKB-ARBA"/>
</dbReference>
<dbReference type="Gene3D" id="1.10.132.30">
    <property type="match status" value="1"/>
</dbReference>
<dbReference type="Pfam" id="PF05000">
    <property type="entry name" value="RNA_pol_Rpb1_4"/>
    <property type="match status" value="1"/>
</dbReference>
<evidence type="ECO:0000256" key="12">
    <source>
        <dbReference type="RuleBase" id="RU004279"/>
    </source>
</evidence>
<dbReference type="Gene3D" id="1.10.274.100">
    <property type="entry name" value="RNA polymerase Rpb1, domain 3"/>
    <property type="match status" value="1"/>
</dbReference>
<dbReference type="GO" id="GO:0003677">
    <property type="term" value="F:DNA binding"/>
    <property type="evidence" value="ECO:0007669"/>
    <property type="project" value="InterPro"/>
</dbReference>
<evidence type="ECO:0000256" key="9">
    <source>
        <dbReference type="ARBA" id="ARBA00022842"/>
    </source>
</evidence>
<dbReference type="Gene3D" id="2.40.40.20">
    <property type="match status" value="1"/>
</dbReference>
<feature type="region of interest" description="Disordered" evidence="13">
    <location>
        <begin position="1437"/>
        <end position="1608"/>
    </location>
</feature>
<reference evidence="15 16" key="1">
    <citation type="submission" date="2011-10" db="EMBL/GenBank/DDBJ databases">
        <authorList>
            <person name="Genoscope - CEA"/>
        </authorList>
    </citation>
    <scope>NUCLEOTIDE SEQUENCE [LARGE SCALE GENOMIC DNA]</scope>
    <source>
        <strain evidence="15 16">RCC 1105</strain>
    </source>
</reference>
<evidence type="ECO:0000256" key="8">
    <source>
        <dbReference type="ARBA" id="ARBA00022833"/>
    </source>
</evidence>
<organism evidence="15 16">
    <name type="scientific">Bathycoccus prasinos</name>
    <dbReference type="NCBI Taxonomy" id="41875"/>
    <lineage>
        <taxon>Eukaryota</taxon>
        <taxon>Viridiplantae</taxon>
        <taxon>Chlorophyta</taxon>
        <taxon>Mamiellophyceae</taxon>
        <taxon>Mamiellales</taxon>
        <taxon>Bathycoccaceae</taxon>
        <taxon>Bathycoccus</taxon>
    </lineage>
</organism>
<evidence type="ECO:0000256" key="3">
    <source>
        <dbReference type="ARBA" id="ARBA00022478"/>
    </source>
</evidence>
<feature type="region of interest" description="Disordered" evidence="13">
    <location>
        <begin position="182"/>
        <end position="204"/>
    </location>
</feature>
<dbReference type="Gene3D" id="6.20.50.80">
    <property type="match status" value="1"/>
</dbReference>
<keyword evidence="4" id="KW-0934">Plastid</keyword>
<dbReference type="Pfam" id="PF04998">
    <property type="entry name" value="RNA_pol_Rpb1_5"/>
    <property type="match status" value="1"/>
</dbReference>
<gene>
    <name evidence="15" type="ordered locus">Bathy12g03500</name>
</gene>
<evidence type="ECO:0000313" key="16">
    <source>
        <dbReference type="Proteomes" id="UP000198341"/>
    </source>
</evidence>
<dbReference type="FunFam" id="4.10.860.120:FF:000006">
    <property type="entry name" value="DNA-directed RNA polymerase subunit"/>
    <property type="match status" value="1"/>
</dbReference>
<dbReference type="PANTHER" id="PTHR19376">
    <property type="entry name" value="DNA-DIRECTED RNA POLYMERASE"/>
    <property type="match status" value="1"/>
</dbReference>
<keyword evidence="8" id="KW-0862">Zinc</keyword>
<dbReference type="KEGG" id="bpg:Bathy12g03500"/>
<dbReference type="STRING" id="41875.K8F2H8"/>
<dbReference type="Gene3D" id="3.30.70.2850">
    <property type="match status" value="2"/>
</dbReference>
<dbReference type="InterPro" id="IPR007066">
    <property type="entry name" value="RNA_pol_Rpb1_3"/>
</dbReference>
<dbReference type="InterPro" id="IPR042102">
    <property type="entry name" value="RNA_pol_Rpb1_3_sf"/>
</dbReference>
<keyword evidence="9" id="KW-0460">Magnesium</keyword>
<dbReference type="Pfam" id="PF00623">
    <property type="entry name" value="RNA_pol_Rpb1_2"/>
    <property type="match status" value="1"/>
</dbReference>
<dbReference type="InterPro" id="IPR044893">
    <property type="entry name" value="RNA_pol_Rpb1_clamp_domain"/>
</dbReference>